<dbReference type="Pfam" id="PF10198">
    <property type="entry name" value="Ada3"/>
    <property type="match status" value="1"/>
</dbReference>
<evidence type="ECO:0000256" key="4">
    <source>
        <dbReference type="ARBA" id="ARBA00023163"/>
    </source>
</evidence>
<feature type="coiled-coil region" evidence="6">
    <location>
        <begin position="60"/>
        <end position="119"/>
    </location>
</feature>
<comment type="similarity">
    <text evidence="2">Belongs to the NGG1 family.</text>
</comment>
<dbReference type="GO" id="GO:0003713">
    <property type="term" value="F:transcription coactivator activity"/>
    <property type="evidence" value="ECO:0007669"/>
    <property type="project" value="TreeGrafter"/>
</dbReference>
<dbReference type="GO" id="GO:0006357">
    <property type="term" value="P:regulation of transcription by RNA polymerase II"/>
    <property type="evidence" value="ECO:0007669"/>
    <property type="project" value="TreeGrafter"/>
</dbReference>
<evidence type="ECO:0000256" key="6">
    <source>
        <dbReference type="SAM" id="Coils"/>
    </source>
</evidence>
<feature type="compositionally biased region" description="Basic and acidic residues" evidence="7">
    <location>
        <begin position="1"/>
        <end position="12"/>
    </location>
</feature>
<sequence>MSMERRIRKELEDQGLLDPVDPSKEDPVDDEILAEIKRCQTELKTISAQNFEQLKRLKRLATEEVMRQDLKKKLQHVDNEILEVFWRIHNTKLKKLPIMKREQELAVDALKEREALLKQIECVYGISNDKEAPSPPLASVDSIKCRRHESSPRVLWQRPKWQATDLHSSDTLENRSGGCFGRLVEYRVERNVQEVKLFVSVGVVMVVEDGQCHVQIAIKPVPRGSERDYKDWNVIPDSAPYISYQETFTEAIISHDLTRIDPFYYPAANPVL</sequence>
<keyword evidence="4" id="KW-0804">Transcription</keyword>
<keyword evidence="5" id="KW-0539">Nucleus</keyword>
<evidence type="ECO:0000256" key="7">
    <source>
        <dbReference type="SAM" id="MobiDB-lite"/>
    </source>
</evidence>
<proteinExistence type="inferred from homology"/>
<feature type="region of interest" description="Disordered" evidence="7">
    <location>
        <begin position="1"/>
        <end position="27"/>
    </location>
</feature>
<evidence type="ECO:0000256" key="5">
    <source>
        <dbReference type="ARBA" id="ARBA00023242"/>
    </source>
</evidence>
<keyword evidence="6" id="KW-0175">Coiled coil</keyword>
<comment type="subcellular location">
    <subcellularLocation>
        <location evidence="1">Nucleus</location>
    </subcellularLocation>
</comment>
<dbReference type="PANTHER" id="PTHR13556">
    <property type="entry name" value="TRANSCRIPTIONAL ADAPTER 3-RELATED"/>
    <property type="match status" value="1"/>
</dbReference>
<dbReference type="AlphaFoldDB" id="A0A7R9B846"/>
<dbReference type="GO" id="GO:0000124">
    <property type="term" value="C:SAGA complex"/>
    <property type="evidence" value="ECO:0007669"/>
    <property type="project" value="TreeGrafter"/>
</dbReference>
<dbReference type="GO" id="GO:0005634">
    <property type="term" value="C:nucleus"/>
    <property type="evidence" value="ECO:0007669"/>
    <property type="project" value="UniProtKB-SubCell"/>
</dbReference>
<evidence type="ECO:0000256" key="2">
    <source>
        <dbReference type="ARBA" id="ARBA00005330"/>
    </source>
</evidence>
<evidence type="ECO:0000313" key="8">
    <source>
        <dbReference type="EMBL" id="CAD7267809.1"/>
    </source>
</evidence>
<dbReference type="InterPro" id="IPR019340">
    <property type="entry name" value="Histone_AcTrfase_su3"/>
</dbReference>
<name>A0A7R9B846_TIMSH</name>
<gene>
    <name evidence="8" type="ORF">TSIB3V08_LOCUS11813</name>
</gene>
<reference evidence="8" key="1">
    <citation type="submission" date="2020-11" db="EMBL/GenBank/DDBJ databases">
        <authorList>
            <person name="Tran Van P."/>
        </authorList>
    </citation>
    <scope>NUCLEOTIDE SEQUENCE</scope>
</reference>
<protein>
    <submittedName>
        <fullName evidence="8">Uncharacterized protein</fullName>
    </submittedName>
</protein>
<evidence type="ECO:0000256" key="3">
    <source>
        <dbReference type="ARBA" id="ARBA00023015"/>
    </source>
</evidence>
<dbReference type="PANTHER" id="PTHR13556:SF2">
    <property type="entry name" value="TRANSCRIPTIONAL ADAPTER 3"/>
    <property type="match status" value="1"/>
</dbReference>
<accession>A0A7R9B846</accession>
<dbReference type="EMBL" id="OC010463">
    <property type="protein sequence ID" value="CAD7267809.1"/>
    <property type="molecule type" value="Genomic_DNA"/>
</dbReference>
<evidence type="ECO:0000256" key="1">
    <source>
        <dbReference type="ARBA" id="ARBA00004123"/>
    </source>
</evidence>
<organism evidence="8">
    <name type="scientific">Timema shepardi</name>
    <name type="common">Walking stick</name>
    <dbReference type="NCBI Taxonomy" id="629360"/>
    <lineage>
        <taxon>Eukaryota</taxon>
        <taxon>Metazoa</taxon>
        <taxon>Ecdysozoa</taxon>
        <taxon>Arthropoda</taxon>
        <taxon>Hexapoda</taxon>
        <taxon>Insecta</taxon>
        <taxon>Pterygota</taxon>
        <taxon>Neoptera</taxon>
        <taxon>Polyneoptera</taxon>
        <taxon>Phasmatodea</taxon>
        <taxon>Timematodea</taxon>
        <taxon>Timematoidea</taxon>
        <taxon>Timematidae</taxon>
        <taxon>Timema</taxon>
    </lineage>
</organism>
<keyword evidence="3" id="KW-0805">Transcription regulation</keyword>